<dbReference type="KEGG" id="ote:Oter_3408"/>
<dbReference type="STRING" id="452637.Oter_3408"/>
<proteinExistence type="predicted"/>
<evidence type="ECO:0000256" key="1">
    <source>
        <dbReference type="SAM" id="Phobius"/>
    </source>
</evidence>
<dbReference type="EMBL" id="CP001032">
    <property type="protein sequence ID" value="ACB76685.1"/>
    <property type="molecule type" value="Genomic_DNA"/>
</dbReference>
<feature type="transmembrane region" description="Helical" evidence="1">
    <location>
        <begin position="12"/>
        <end position="30"/>
    </location>
</feature>
<reference evidence="2 3" key="1">
    <citation type="journal article" date="2011" name="J. Bacteriol.">
        <title>Genome sequence of the verrucomicrobium Opitutus terrae PB90-1, an abundant inhabitant of rice paddy soil ecosystems.</title>
        <authorList>
            <person name="van Passel M.W."/>
            <person name="Kant R."/>
            <person name="Palva A."/>
            <person name="Copeland A."/>
            <person name="Lucas S."/>
            <person name="Lapidus A."/>
            <person name="Glavina del Rio T."/>
            <person name="Pitluck S."/>
            <person name="Goltsman E."/>
            <person name="Clum A."/>
            <person name="Sun H."/>
            <person name="Schmutz J."/>
            <person name="Larimer F.W."/>
            <person name="Land M.L."/>
            <person name="Hauser L."/>
            <person name="Kyrpides N."/>
            <person name="Mikhailova N."/>
            <person name="Richardson P.P."/>
            <person name="Janssen P.H."/>
            <person name="de Vos W.M."/>
            <person name="Smidt H."/>
        </authorList>
    </citation>
    <scope>NUCLEOTIDE SEQUENCE [LARGE SCALE GENOMIC DNA]</scope>
    <source>
        <strain evidence="3">DSM 11246 / JCM 15787 / PB90-1</strain>
    </source>
</reference>
<evidence type="ECO:0000313" key="3">
    <source>
        <dbReference type="Proteomes" id="UP000007013"/>
    </source>
</evidence>
<organism evidence="2 3">
    <name type="scientific">Opitutus terrae (strain DSM 11246 / JCM 15787 / PB90-1)</name>
    <dbReference type="NCBI Taxonomy" id="452637"/>
    <lineage>
        <taxon>Bacteria</taxon>
        <taxon>Pseudomonadati</taxon>
        <taxon>Verrucomicrobiota</taxon>
        <taxon>Opitutia</taxon>
        <taxon>Opitutales</taxon>
        <taxon>Opitutaceae</taxon>
        <taxon>Opitutus</taxon>
    </lineage>
</organism>
<feature type="transmembrane region" description="Helical" evidence="1">
    <location>
        <begin position="36"/>
        <end position="55"/>
    </location>
</feature>
<keyword evidence="1" id="KW-0812">Transmembrane</keyword>
<name>B1ZUC3_OPITP</name>
<keyword evidence="1" id="KW-0472">Membrane</keyword>
<dbReference type="AlphaFoldDB" id="B1ZUC3"/>
<accession>B1ZUC3</accession>
<keyword evidence="1" id="KW-1133">Transmembrane helix</keyword>
<dbReference type="Proteomes" id="UP000007013">
    <property type="component" value="Chromosome"/>
</dbReference>
<dbReference type="HOGENOM" id="CLU_2303052_0_0_0"/>
<keyword evidence="3" id="KW-1185">Reference proteome</keyword>
<sequence length="100" mass="10637">MTYRRPILASVYYFVAWLAAIVTTGLLISARKADPVVWLLIGGYGFGATVLAAGLGQAYSLIGRIAHNTDVLREEAESRRAERHAAAVGGPGAERIPGIN</sequence>
<protein>
    <submittedName>
        <fullName evidence="2">Uncharacterized protein</fullName>
    </submittedName>
</protein>
<dbReference type="RefSeq" id="WP_012376214.1">
    <property type="nucleotide sequence ID" value="NC_010571.1"/>
</dbReference>
<gene>
    <name evidence="2" type="ordered locus">Oter_3408</name>
</gene>
<evidence type="ECO:0000313" key="2">
    <source>
        <dbReference type="EMBL" id="ACB76685.1"/>
    </source>
</evidence>